<dbReference type="PRINTS" id="PR00138">
    <property type="entry name" value="MATRIXIN"/>
</dbReference>
<dbReference type="PIRSF" id="PIRSF001191">
    <property type="entry name" value="Peptidase_M10A_matrix"/>
    <property type="match status" value="1"/>
</dbReference>
<keyword evidence="16" id="KW-1185">Reference proteome</keyword>
<dbReference type="Proteomes" id="UP000036987">
    <property type="component" value="Unassembled WGS sequence"/>
</dbReference>
<dbReference type="InterPro" id="IPR036365">
    <property type="entry name" value="PGBD-like_sf"/>
</dbReference>
<feature type="binding site" evidence="11">
    <location>
        <position position="213"/>
    </location>
    <ligand>
        <name>Zn(2+)</name>
        <dbReference type="ChEBI" id="CHEBI:29105"/>
        <label>1</label>
    </ligand>
</feature>
<keyword evidence="3 10" id="KW-0479">Metal-binding</keyword>
<evidence type="ECO:0000256" key="6">
    <source>
        <dbReference type="ARBA" id="ARBA00022833"/>
    </source>
</evidence>
<feature type="domain" description="Peptidase metallopeptidase" evidence="14">
    <location>
        <begin position="145"/>
        <end position="314"/>
    </location>
</feature>
<dbReference type="GO" id="GO:0008270">
    <property type="term" value="F:zinc ion binding"/>
    <property type="evidence" value="ECO:0007669"/>
    <property type="project" value="InterPro"/>
</dbReference>
<evidence type="ECO:0000256" key="5">
    <source>
        <dbReference type="ARBA" id="ARBA00022801"/>
    </source>
</evidence>
<protein>
    <submittedName>
        <fullName evidence="15">Matrix metalloproteinase-9</fullName>
    </submittedName>
</protein>
<comment type="cofactor">
    <cofactor evidence="11">
        <name>Ca(2+)</name>
        <dbReference type="ChEBI" id="CHEBI:29108"/>
    </cofactor>
    <text evidence="11">Can bind about 5 Ca(2+) ions per subunit.</text>
</comment>
<evidence type="ECO:0000256" key="10">
    <source>
        <dbReference type="PIRSR" id="PIRSR001191-2"/>
    </source>
</evidence>
<dbReference type="CDD" id="cd04278">
    <property type="entry name" value="ZnMc_MMP"/>
    <property type="match status" value="1"/>
</dbReference>
<feature type="binding site" evidence="11">
    <location>
        <position position="219"/>
    </location>
    <ligand>
        <name>Ca(2+)</name>
        <dbReference type="ChEBI" id="CHEBI:29108"/>
        <label>3</label>
    </ligand>
</feature>
<evidence type="ECO:0000256" key="12">
    <source>
        <dbReference type="PIRSR" id="PIRSR621190-5"/>
    </source>
</evidence>
<dbReference type="GO" id="GO:0004222">
    <property type="term" value="F:metalloendopeptidase activity"/>
    <property type="evidence" value="ECO:0000318"/>
    <property type="project" value="GO_Central"/>
</dbReference>
<dbReference type="Gene3D" id="3.40.390.10">
    <property type="entry name" value="Collagenase (Catalytic Domain)"/>
    <property type="match status" value="1"/>
</dbReference>
<dbReference type="InterPro" id="IPR021158">
    <property type="entry name" value="Pept_M10A_Zn_BS"/>
</dbReference>
<keyword evidence="8" id="KW-0865">Zymogen</keyword>
<feature type="binding site" evidence="10">
    <location>
        <position position="274"/>
    </location>
    <ligand>
        <name>Zn(2+)</name>
        <dbReference type="ChEBI" id="CHEBI:29105"/>
        <label>2</label>
        <note>catalytic</note>
    </ligand>
</feature>
<keyword evidence="4 13" id="KW-0732">Signal</keyword>
<dbReference type="InterPro" id="IPR002477">
    <property type="entry name" value="Peptidoglycan-bd-like"/>
</dbReference>
<feature type="binding site" evidence="11">
    <location>
        <position position="241"/>
    </location>
    <ligand>
        <name>Ca(2+)</name>
        <dbReference type="ChEBI" id="CHEBI:29108"/>
        <label>1</label>
    </ligand>
</feature>
<evidence type="ECO:0000256" key="4">
    <source>
        <dbReference type="ARBA" id="ARBA00022729"/>
    </source>
</evidence>
<keyword evidence="6 10" id="KW-0862">Zinc</keyword>
<feature type="active site" evidence="9">
    <location>
        <position position="271"/>
    </location>
</feature>
<dbReference type="EMBL" id="LFYR01000601">
    <property type="protein sequence ID" value="KMZ73122.1"/>
    <property type="molecule type" value="Genomic_DNA"/>
</dbReference>
<feature type="binding site" description="in inhibited form" evidence="11">
    <location>
        <position position="123"/>
    </location>
    <ligand>
        <name>Zn(2+)</name>
        <dbReference type="ChEBI" id="CHEBI:29105"/>
        <label>2</label>
        <note>catalytic</note>
    </ligand>
</feature>
<dbReference type="PANTHER" id="PTHR10201:SF272">
    <property type="entry name" value="METALLOENDOPROTEINASE 5-MMP"/>
    <property type="match status" value="1"/>
</dbReference>
<evidence type="ECO:0000313" key="16">
    <source>
        <dbReference type="Proteomes" id="UP000036987"/>
    </source>
</evidence>
<dbReference type="InterPro" id="IPR001818">
    <property type="entry name" value="Pept_M10_metallopeptidase"/>
</dbReference>
<evidence type="ECO:0000256" key="9">
    <source>
        <dbReference type="PIRSR" id="PIRSR001191-1"/>
    </source>
</evidence>
<feature type="binding site" evidence="11">
    <location>
        <position position="226"/>
    </location>
    <ligand>
        <name>Zn(2+)</name>
        <dbReference type="ChEBI" id="CHEBI:29105"/>
        <label>1</label>
    </ligand>
</feature>
<feature type="binding site" evidence="11">
    <location>
        <position position="238"/>
    </location>
    <ligand>
        <name>Ca(2+)</name>
        <dbReference type="ChEBI" id="CHEBI:29108"/>
        <label>3</label>
    </ligand>
</feature>
<comment type="cofactor">
    <cofactor evidence="11">
        <name>Zn(2+)</name>
        <dbReference type="ChEBI" id="CHEBI:29105"/>
    </cofactor>
    <text evidence="11">Binds 2 Zn(2+) ions per subunit.</text>
</comment>
<dbReference type="OMA" id="LCTIESK"/>
<dbReference type="GO" id="GO:0031012">
    <property type="term" value="C:extracellular matrix"/>
    <property type="evidence" value="ECO:0007669"/>
    <property type="project" value="InterPro"/>
</dbReference>
<evidence type="ECO:0000256" key="11">
    <source>
        <dbReference type="PIRSR" id="PIRSR621190-2"/>
    </source>
</evidence>
<dbReference type="InterPro" id="IPR006026">
    <property type="entry name" value="Peptidase_Metallo"/>
</dbReference>
<comment type="caution">
    <text evidence="15">The sequence shown here is derived from an EMBL/GenBank/DDBJ whole genome shotgun (WGS) entry which is preliminary data.</text>
</comment>
<reference evidence="16" key="1">
    <citation type="journal article" date="2016" name="Nature">
        <title>The genome of the seagrass Zostera marina reveals angiosperm adaptation to the sea.</title>
        <authorList>
            <person name="Olsen J.L."/>
            <person name="Rouze P."/>
            <person name="Verhelst B."/>
            <person name="Lin Y.-C."/>
            <person name="Bayer T."/>
            <person name="Collen J."/>
            <person name="Dattolo E."/>
            <person name="De Paoli E."/>
            <person name="Dittami S."/>
            <person name="Maumus F."/>
            <person name="Michel G."/>
            <person name="Kersting A."/>
            <person name="Lauritano C."/>
            <person name="Lohaus R."/>
            <person name="Toepel M."/>
            <person name="Tonon T."/>
            <person name="Vanneste K."/>
            <person name="Amirebrahimi M."/>
            <person name="Brakel J."/>
            <person name="Bostroem C."/>
            <person name="Chovatia M."/>
            <person name="Grimwood J."/>
            <person name="Jenkins J.W."/>
            <person name="Jueterbock A."/>
            <person name="Mraz A."/>
            <person name="Stam W.T."/>
            <person name="Tice H."/>
            <person name="Bornberg-Bauer E."/>
            <person name="Green P.J."/>
            <person name="Pearson G.A."/>
            <person name="Procaccini G."/>
            <person name="Duarte C.M."/>
            <person name="Schmutz J."/>
            <person name="Reusch T.B.H."/>
            <person name="Van de Peer Y."/>
        </authorList>
    </citation>
    <scope>NUCLEOTIDE SEQUENCE [LARGE SCALE GENOMIC DNA]</scope>
    <source>
        <strain evidence="16">cv. Finnish</strain>
    </source>
</reference>
<dbReference type="InterPro" id="IPR021190">
    <property type="entry name" value="Pept_M10A"/>
</dbReference>
<evidence type="ECO:0000256" key="2">
    <source>
        <dbReference type="ARBA" id="ARBA00022670"/>
    </source>
</evidence>
<feature type="binding site" evidence="10">
    <location>
        <position position="280"/>
    </location>
    <ligand>
        <name>Zn(2+)</name>
        <dbReference type="ChEBI" id="CHEBI:29105"/>
        <label>2</label>
        <note>catalytic</note>
    </ligand>
</feature>
<proteinExistence type="inferred from homology"/>
<dbReference type="Pfam" id="PF00413">
    <property type="entry name" value="Peptidase_M10"/>
    <property type="match status" value="1"/>
</dbReference>
<feature type="binding site" evidence="11">
    <location>
        <position position="211"/>
    </location>
    <ligand>
        <name>Zn(2+)</name>
        <dbReference type="ChEBI" id="CHEBI:29105"/>
        <label>1</label>
    </ligand>
</feature>
<feature type="binding site" evidence="11">
    <location>
        <position position="241"/>
    </location>
    <ligand>
        <name>Ca(2+)</name>
        <dbReference type="ChEBI" id="CHEBI:29108"/>
        <label>3</label>
    </ligand>
</feature>
<organism evidence="15 16">
    <name type="scientific">Zostera marina</name>
    <name type="common">Eelgrass</name>
    <dbReference type="NCBI Taxonomy" id="29655"/>
    <lineage>
        <taxon>Eukaryota</taxon>
        <taxon>Viridiplantae</taxon>
        <taxon>Streptophyta</taxon>
        <taxon>Embryophyta</taxon>
        <taxon>Tracheophyta</taxon>
        <taxon>Spermatophyta</taxon>
        <taxon>Magnoliopsida</taxon>
        <taxon>Liliopsida</taxon>
        <taxon>Zosteraceae</taxon>
        <taxon>Zostera</taxon>
    </lineage>
</organism>
<feature type="short sequence motif" description="Cysteine switch" evidence="12">
    <location>
        <begin position="121"/>
        <end position="128"/>
    </location>
</feature>
<keyword evidence="5" id="KW-0378">Hydrolase</keyword>
<dbReference type="STRING" id="29655.A0A0K9PY38"/>
<dbReference type="Pfam" id="PF01471">
    <property type="entry name" value="PG_binding_1"/>
    <property type="match status" value="1"/>
</dbReference>
<keyword evidence="11" id="KW-0106">Calcium</keyword>
<feature type="binding site" evidence="11">
    <location>
        <position position="201"/>
    </location>
    <ligand>
        <name>Ca(2+)</name>
        <dbReference type="ChEBI" id="CHEBI:29108"/>
        <label>2</label>
    </ligand>
</feature>
<dbReference type="GO" id="GO:0030198">
    <property type="term" value="P:extracellular matrix organization"/>
    <property type="evidence" value="ECO:0000318"/>
    <property type="project" value="GO_Central"/>
</dbReference>
<sequence length="314" mass="34240">MNSLKSLSVFLLPIIIFIAGTGATTTSTPSSSSSSFIPISQWRTSFRNLTAACRNGDSYHGLSSVKFYLNRYGYLEDSESKTYDDLYNDGFRSALMAYQKNFHVKPTGQLDKATLKSMMKPRCGVPDVGGISIIHGRNLFTLFPGSPRWPPTHTSLTYGFSSNGVSITTDVLSAVLARAFQRWASVTSLTFTEVSISANPDVTINFYLGNHNDGYPFDGPMGMLAHAFAPTDGRLHFDAAEYWIGTVANVESPLLTSSNMAIDLESVAVHEIGHIIGLGHTTIRNAIMYPSIAAQVRKVRLTVDDVRGAQSLYG</sequence>
<feature type="chain" id="PRO_5005527991" evidence="13">
    <location>
        <begin position="24"/>
        <end position="314"/>
    </location>
</feature>
<accession>A0A0K9PY38</accession>
<dbReference type="InterPro" id="IPR033739">
    <property type="entry name" value="M10A_MMP"/>
</dbReference>
<feature type="signal peptide" evidence="13">
    <location>
        <begin position="1"/>
        <end position="23"/>
    </location>
</feature>
<dbReference type="GO" id="GO:0030574">
    <property type="term" value="P:collagen catabolic process"/>
    <property type="evidence" value="ECO:0000318"/>
    <property type="project" value="GO_Central"/>
</dbReference>
<evidence type="ECO:0000256" key="3">
    <source>
        <dbReference type="ARBA" id="ARBA00022723"/>
    </source>
</evidence>
<evidence type="ECO:0000256" key="7">
    <source>
        <dbReference type="ARBA" id="ARBA00023049"/>
    </source>
</evidence>
<dbReference type="SUPFAM" id="SSF47090">
    <property type="entry name" value="PGBD-like"/>
    <property type="match status" value="1"/>
</dbReference>
<feature type="binding site" evidence="11">
    <location>
        <position position="288"/>
    </location>
    <ligand>
        <name>Zn(2+)</name>
        <dbReference type="ChEBI" id="CHEBI:29105"/>
        <label>2</label>
        <note>catalytic</note>
    </ligand>
</feature>
<gene>
    <name evidence="15" type="ORF">ZOSMA_153G00140</name>
</gene>
<evidence type="ECO:0000256" key="8">
    <source>
        <dbReference type="ARBA" id="ARBA00023145"/>
    </source>
</evidence>
<dbReference type="SUPFAM" id="SSF55486">
    <property type="entry name" value="Metalloproteases ('zincins'), catalytic domain"/>
    <property type="match status" value="1"/>
</dbReference>
<dbReference type="OrthoDB" id="406838at2759"/>
<dbReference type="SMART" id="SM00235">
    <property type="entry name" value="ZnMc"/>
    <property type="match status" value="1"/>
</dbReference>
<evidence type="ECO:0000259" key="14">
    <source>
        <dbReference type="SMART" id="SM00235"/>
    </source>
</evidence>
<keyword evidence="2" id="KW-0645">Protease</keyword>
<dbReference type="InterPro" id="IPR024079">
    <property type="entry name" value="MetalloPept_cat_dom_sf"/>
</dbReference>
<feature type="binding site" evidence="10">
    <location>
        <position position="270"/>
    </location>
    <ligand>
        <name>Zn(2+)</name>
        <dbReference type="ChEBI" id="CHEBI:29105"/>
        <label>2</label>
        <note>catalytic</note>
    </ligand>
</feature>
<feature type="binding site" evidence="11">
    <location>
        <position position="218"/>
    </location>
    <ligand>
        <name>Ca(2+)</name>
        <dbReference type="ChEBI" id="CHEBI:29108"/>
        <label>3</label>
    </ligand>
</feature>
<keyword evidence="7" id="KW-0482">Metalloprotease</keyword>
<dbReference type="GO" id="GO:0006508">
    <property type="term" value="P:proteolysis"/>
    <property type="evidence" value="ECO:0007669"/>
    <property type="project" value="UniProtKB-KW"/>
</dbReference>
<evidence type="ECO:0000256" key="13">
    <source>
        <dbReference type="SAM" id="SignalP"/>
    </source>
</evidence>
<dbReference type="AlphaFoldDB" id="A0A0K9PY38"/>
<dbReference type="PROSITE" id="PS00546">
    <property type="entry name" value="CYSTEINE_SWITCH"/>
    <property type="match status" value="1"/>
</dbReference>
<name>A0A0K9PY38_ZOSMR</name>
<feature type="binding site" evidence="11">
    <location>
        <position position="236"/>
    </location>
    <ligand>
        <name>Zn(2+)</name>
        <dbReference type="ChEBI" id="CHEBI:29105"/>
        <label>1</label>
    </ligand>
</feature>
<evidence type="ECO:0000313" key="15">
    <source>
        <dbReference type="EMBL" id="KMZ73122.1"/>
    </source>
</evidence>
<dbReference type="PANTHER" id="PTHR10201">
    <property type="entry name" value="MATRIX METALLOPROTEINASE"/>
    <property type="match status" value="1"/>
</dbReference>
<evidence type="ECO:0000256" key="1">
    <source>
        <dbReference type="ARBA" id="ARBA00009614"/>
    </source>
</evidence>
<comment type="similarity">
    <text evidence="1">Belongs to the peptidase M10A family. Matrix metalloproteinases (MMPs) subfamily.</text>
</comment>